<dbReference type="PROSITE" id="PS51257">
    <property type="entry name" value="PROKAR_LIPOPROTEIN"/>
    <property type="match status" value="1"/>
</dbReference>
<gene>
    <name evidence="2" type="ORF">NC661_13590</name>
</gene>
<keyword evidence="3" id="KW-1185">Reference proteome</keyword>
<dbReference type="Proteomes" id="UP001145072">
    <property type="component" value="Unassembled WGS sequence"/>
</dbReference>
<dbReference type="AlphaFoldDB" id="A0A9X4AJ52"/>
<dbReference type="RefSeq" id="WP_259869394.1">
    <property type="nucleotide sequence ID" value="NZ_JAMQJZ010000010.1"/>
</dbReference>
<feature type="chain" id="PRO_5040899354" description="DUF4352 domain-containing protein" evidence="1">
    <location>
        <begin position="23"/>
        <end position="177"/>
    </location>
</feature>
<keyword evidence="1" id="KW-0732">Signal</keyword>
<evidence type="ECO:0000256" key="1">
    <source>
        <dbReference type="SAM" id="SignalP"/>
    </source>
</evidence>
<organism evidence="2 3">
    <name type="scientific">Aquibacillus koreensis</name>
    <dbReference type="NCBI Taxonomy" id="279446"/>
    <lineage>
        <taxon>Bacteria</taxon>
        <taxon>Bacillati</taxon>
        <taxon>Bacillota</taxon>
        <taxon>Bacilli</taxon>
        <taxon>Bacillales</taxon>
        <taxon>Bacillaceae</taxon>
        <taxon>Aquibacillus</taxon>
    </lineage>
</organism>
<accession>A0A9X4AJ52</accession>
<reference evidence="2" key="1">
    <citation type="submission" date="2022-06" db="EMBL/GenBank/DDBJ databases">
        <title>Aquibacillus sp. a new bacterium isolated from soil saline samples.</title>
        <authorList>
            <person name="Galisteo C."/>
            <person name="De La Haba R."/>
            <person name="Sanchez-Porro C."/>
            <person name="Ventosa A."/>
        </authorList>
    </citation>
    <scope>NUCLEOTIDE SEQUENCE</scope>
    <source>
        <strain evidence="2">JCM 12387</strain>
    </source>
</reference>
<sequence length="177" mass="19522">MKKLICLSTLFIVFLLSGCNSDSPGNYSFSLTEEKKDIEVTLKRVEEHTNSHYALTTFHYLITNNSEEEIKVNIKHGEQDSDSSTKSSYLKDGKGSFHNIMSSGGTLVDGEGDDTHSDGVVSSIRIPAKTGKMEVHIGYQVIDVDSFETQVIVTLPSGEAVPFVFNGKLNEQNLIEE</sequence>
<evidence type="ECO:0000313" key="3">
    <source>
        <dbReference type="Proteomes" id="UP001145072"/>
    </source>
</evidence>
<evidence type="ECO:0008006" key="4">
    <source>
        <dbReference type="Google" id="ProtNLM"/>
    </source>
</evidence>
<proteinExistence type="predicted"/>
<evidence type="ECO:0000313" key="2">
    <source>
        <dbReference type="EMBL" id="MDC3421404.1"/>
    </source>
</evidence>
<protein>
    <recommendedName>
        <fullName evidence="4">DUF4352 domain-containing protein</fullName>
    </recommendedName>
</protein>
<dbReference type="EMBL" id="JAMQJZ010000010">
    <property type="protein sequence ID" value="MDC3421404.1"/>
    <property type="molecule type" value="Genomic_DNA"/>
</dbReference>
<name>A0A9X4AJ52_9BACI</name>
<comment type="caution">
    <text evidence="2">The sequence shown here is derived from an EMBL/GenBank/DDBJ whole genome shotgun (WGS) entry which is preliminary data.</text>
</comment>
<feature type="signal peptide" evidence="1">
    <location>
        <begin position="1"/>
        <end position="22"/>
    </location>
</feature>